<dbReference type="Proteomes" id="UP000236546">
    <property type="component" value="Unassembled WGS sequence"/>
</dbReference>
<sequence>MALRSALSSKDEDFENLISSTLLLAATETTMGGVSDWYSHCIGANQLVRAFAAKINVEYSAYHQFLIRYLMYHDVLGAVTMRQTPILDSSFYKREIMGLASDFTHPMVGAHVRILSLMARICQLQERGVEWKAKPEESSFAIAQIYGEGAEIEQQLTCLKLPPPLPLLLCFVAEAYRSSALLYLYQVLEEVEGSALKSGFLEDKCEYHLDSLKQHIARVPLSSAPASALLFPLFIAGTCVKQPADKEFVRSKLSDLYHAVRFANILSALEALEVFWKSPRSALGWQQCLRDRGWNLALT</sequence>
<evidence type="ECO:0000313" key="4">
    <source>
        <dbReference type="Proteomes" id="UP000236546"/>
    </source>
</evidence>
<dbReference type="OrthoDB" id="5419315at2759"/>
<reference evidence="3 4" key="1">
    <citation type="submission" date="2017-02" db="EMBL/GenBank/DDBJ databases">
        <title>Genomes of Trichoderma spp. with biocontrol activity.</title>
        <authorList>
            <person name="Gardiner D."/>
            <person name="Kazan K."/>
            <person name="Vos C."/>
            <person name="Harvey P."/>
        </authorList>
    </citation>
    <scope>NUCLEOTIDE SEQUENCE [LARGE SCALE GENOMIC DNA]</scope>
    <source>
        <strain evidence="3 4">A5MH</strain>
    </source>
</reference>
<comment type="subcellular location">
    <subcellularLocation>
        <location evidence="1">Nucleus</location>
    </subcellularLocation>
</comment>
<dbReference type="PANTHER" id="PTHR37534">
    <property type="entry name" value="TRANSCRIPTIONAL ACTIVATOR PROTEIN UGA3"/>
    <property type="match status" value="1"/>
</dbReference>
<proteinExistence type="predicted"/>
<dbReference type="AlphaFoldDB" id="A0A2K0TP75"/>
<dbReference type="InterPro" id="IPR021858">
    <property type="entry name" value="Fun_TF"/>
</dbReference>
<comment type="caution">
    <text evidence="3">The sequence shown here is derived from an EMBL/GenBank/DDBJ whole genome shotgun (WGS) entry which is preliminary data.</text>
</comment>
<name>A0A2K0TP75_9HYPO</name>
<accession>A0A2K0TP75</accession>
<dbReference type="PANTHER" id="PTHR37534:SF46">
    <property type="entry name" value="ZN(II)2CYS6 TRANSCRIPTION FACTOR (EUROFUNG)"/>
    <property type="match status" value="1"/>
</dbReference>
<dbReference type="Pfam" id="PF11951">
    <property type="entry name" value="Fungal_trans_2"/>
    <property type="match status" value="1"/>
</dbReference>
<keyword evidence="2" id="KW-0539">Nucleus</keyword>
<protein>
    <submittedName>
        <fullName evidence="3">Uncharacterized protein</fullName>
    </submittedName>
</protein>
<evidence type="ECO:0000256" key="1">
    <source>
        <dbReference type="ARBA" id="ARBA00004123"/>
    </source>
</evidence>
<organism evidence="3 4">
    <name type="scientific">Trichoderma gamsii</name>
    <dbReference type="NCBI Taxonomy" id="398673"/>
    <lineage>
        <taxon>Eukaryota</taxon>
        <taxon>Fungi</taxon>
        <taxon>Dikarya</taxon>
        <taxon>Ascomycota</taxon>
        <taxon>Pezizomycotina</taxon>
        <taxon>Sordariomycetes</taxon>
        <taxon>Hypocreomycetidae</taxon>
        <taxon>Hypocreales</taxon>
        <taxon>Hypocreaceae</taxon>
        <taxon>Trichoderma</taxon>
    </lineage>
</organism>
<dbReference type="EMBL" id="MTYH01000013">
    <property type="protein sequence ID" value="PNP47338.1"/>
    <property type="molecule type" value="Genomic_DNA"/>
</dbReference>
<evidence type="ECO:0000256" key="2">
    <source>
        <dbReference type="ARBA" id="ARBA00023242"/>
    </source>
</evidence>
<dbReference type="GO" id="GO:0005634">
    <property type="term" value="C:nucleus"/>
    <property type="evidence" value="ECO:0007669"/>
    <property type="project" value="UniProtKB-SubCell"/>
</dbReference>
<gene>
    <name evidence="3" type="ORF">TGAMA5MH_01154</name>
</gene>
<evidence type="ECO:0000313" key="3">
    <source>
        <dbReference type="EMBL" id="PNP47338.1"/>
    </source>
</evidence>